<proteinExistence type="predicted"/>
<organism evidence="3 4">
    <name type="scientific">Corynebacterium testudinoris</name>
    <dbReference type="NCBI Taxonomy" id="136857"/>
    <lineage>
        <taxon>Bacteria</taxon>
        <taxon>Bacillati</taxon>
        <taxon>Actinomycetota</taxon>
        <taxon>Actinomycetes</taxon>
        <taxon>Mycobacteriales</taxon>
        <taxon>Corynebacteriaceae</taxon>
        <taxon>Corynebacterium</taxon>
    </lineage>
</organism>
<feature type="transmembrane region" description="Helical" evidence="1">
    <location>
        <begin position="151"/>
        <end position="171"/>
    </location>
</feature>
<dbReference type="KEGG" id="cted:CTEST_07970"/>
<sequence>MLVLWALPTIVWLAVRRLSAEARQLCGMVVPAPRWWAVAAGVGALSLLIGAGIVSLLPDAAVAHSSTRIIGVASALSVAAAAIGEEIFFRGLLQGALARWRGPRFALWGQAVFFLLPHLALLLIDARLWPLLPAQFLMGVLLGVLRERSGSLWPAALAHVITNVGTGLLIAA</sequence>
<dbReference type="AlphaFoldDB" id="A0A0G3H6M7"/>
<dbReference type="Pfam" id="PF02517">
    <property type="entry name" value="Rce1-like"/>
    <property type="match status" value="1"/>
</dbReference>
<reference evidence="4" key="2">
    <citation type="submission" date="2015-05" db="EMBL/GenBank/DDBJ databases">
        <title>Complete genome sequence of Corynebacterium testudinoris DSM 44614, recovered from necrotic lesions in the mouth of a tortoise.</title>
        <authorList>
            <person name="Ruckert C."/>
            <person name="Albersmeier A."/>
            <person name="Winkler A."/>
            <person name="Tauch A."/>
        </authorList>
    </citation>
    <scope>NUCLEOTIDE SEQUENCE [LARGE SCALE GENOMIC DNA]</scope>
    <source>
        <strain evidence="4">DSM 44614</strain>
    </source>
</reference>
<keyword evidence="3" id="KW-0645">Protease</keyword>
<evidence type="ECO:0000313" key="3">
    <source>
        <dbReference type="EMBL" id="AKK09024.1"/>
    </source>
</evidence>
<name>A0A0G3H6M7_9CORY</name>
<gene>
    <name evidence="3" type="ORF">CTEST_07970</name>
</gene>
<dbReference type="Proteomes" id="UP000035540">
    <property type="component" value="Chromosome"/>
</dbReference>
<dbReference type="STRING" id="136857.CTEST_07970"/>
<dbReference type="GO" id="GO:0004175">
    <property type="term" value="F:endopeptidase activity"/>
    <property type="evidence" value="ECO:0007669"/>
    <property type="project" value="UniProtKB-ARBA"/>
</dbReference>
<keyword evidence="1" id="KW-1133">Transmembrane helix</keyword>
<dbReference type="GO" id="GO:0006508">
    <property type="term" value="P:proteolysis"/>
    <property type="evidence" value="ECO:0007669"/>
    <property type="project" value="UniProtKB-KW"/>
</dbReference>
<accession>A0A0G3H6M7</accession>
<keyword evidence="3" id="KW-0378">Hydrolase</keyword>
<dbReference type="PATRIC" id="fig|136857.5.peg.1584"/>
<feature type="transmembrane region" description="Helical" evidence="1">
    <location>
        <begin position="69"/>
        <end position="93"/>
    </location>
</feature>
<protein>
    <submittedName>
        <fullName evidence="3">CAAX protease self-immunity</fullName>
    </submittedName>
</protein>
<keyword evidence="1" id="KW-0812">Transmembrane</keyword>
<dbReference type="GO" id="GO:0080120">
    <property type="term" value="P:CAAX-box protein maturation"/>
    <property type="evidence" value="ECO:0007669"/>
    <property type="project" value="UniProtKB-ARBA"/>
</dbReference>
<feature type="transmembrane region" description="Helical" evidence="1">
    <location>
        <begin position="36"/>
        <end position="57"/>
    </location>
</feature>
<reference evidence="3 4" key="1">
    <citation type="journal article" date="2015" name="Genome Announc.">
        <title>Complete Genome Sequence of the Type Strain Corynebacterium testudinoris DSM 44614, Recovered from Necrotic Lesions in the Mouth of a Tortoise.</title>
        <authorList>
            <person name="Ruckert C."/>
            <person name="Kriete M."/>
            <person name="Jaenicke S."/>
            <person name="Winkler A."/>
            <person name="Tauch A."/>
        </authorList>
    </citation>
    <scope>NUCLEOTIDE SEQUENCE [LARGE SCALE GENOMIC DNA]</scope>
    <source>
        <strain evidence="3 4">DSM 44614</strain>
    </source>
</reference>
<feature type="transmembrane region" description="Helical" evidence="1">
    <location>
        <begin position="105"/>
        <end position="123"/>
    </location>
</feature>
<keyword evidence="1" id="KW-0472">Membrane</keyword>
<evidence type="ECO:0000313" key="4">
    <source>
        <dbReference type="Proteomes" id="UP000035540"/>
    </source>
</evidence>
<keyword evidence="4" id="KW-1185">Reference proteome</keyword>
<evidence type="ECO:0000259" key="2">
    <source>
        <dbReference type="Pfam" id="PF02517"/>
    </source>
</evidence>
<dbReference type="InterPro" id="IPR003675">
    <property type="entry name" value="Rce1/LyrA-like_dom"/>
</dbReference>
<evidence type="ECO:0000256" key="1">
    <source>
        <dbReference type="SAM" id="Phobius"/>
    </source>
</evidence>
<dbReference type="EMBL" id="CP011545">
    <property type="protein sequence ID" value="AKK09024.1"/>
    <property type="molecule type" value="Genomic_DNA"/>
</dbReference>
<feature type="domain" description="CAAX prenyl protease 2/Lysostaphin resistance protein A-like" evidence="2">
    <location>
        <begin position="75"/>
        <end position="164"/>
    </location>
</feature>